<dbReference type="PANTHER" id="PTHR10091:SF0">
    <property type="entry name" value="GALACTOSE MUTAROTASE"/>
    <property type="match status" value="1"/>
</dbReference>
<dbReference type="EMBL" id="FOWD01000004">
    <property type="protein sequence ID" value="SFN90751.1"/>
    <property type="molecule type" value="Genomic_DNA"/>
</dbReference>
<sequence>MKIEKQSFGKTASGEEALLYTITNKNGMSASFTDFGAIIVKIMVPDRWGKLEDVVLGYDDLGPYEHNEPGYGSFIGRNANRIKDAVIRIHNKTYELEKNDGQNNLHGGSVGYNKYMYKTKVLSKENLVSIEFYRVSPDMEQGFPGELKVSITYTLTDENELILNYHGVSDQDTVVNLTNHSYFNLAGHGSGTVLNQKVMILANQFTPTDNELIPTGEIWDVSDTPMDFRTLKPIGQDIFKEYPPLKQAGGYDHNYILNKTNQGKTVEKAAELVDEKSGRVMEVYTDMPGIQLYTGNFITGTETGKEGIVYVKRGGVCFETQYYPNSCNTPEFPSCILKAGEVYEHCTIYKFLVSK</sequence>
<dbReference type="Pfam" id="PF01263">
    <property type="entry name" value="Aldose_epim"/>
    <property type="match status" value="1"/>
</dbReference>
<comment type="catalytic activity">
    <reaction evidence="1 8">
        <text>alpha-D-glucose = beta-D-glucose</text>
        <dbReference type="Rhea" id="RHEA:10264"/>
        <dbReference type="ChEBI" id="CHEBI:15903"/>
        <dbReference type="ChEBI" id="CHEBI:17925"/>
        <dbReference type="EC" id="5.1.3.3"/>
    </reaction>
</comment>
<evidence type="ECO:0000256" key="9">
    <source>
        <dbReference type="PIRSR" id="PIRSR005096-1"/>
    </source>
</evidence>
<dbReference type="PIRSF" id="PIRSF005096">
    <property type="entry name" value="GALM"/>
    <property type="match status" value="1"/>
</dbReference>
<comment type="similarity">
    <text evidence="3 8">Belongs to the aldose epimerase family.</text>
</comment>
<keyword evidence="7 8" id="KW-0119">Carbohydrate metabolism</keyword>
<dbReference type="GO" id="GO:0030246">
    <property type="term" value="F:carbohydrate binding"/>
    <property type="evidence" value="ECO:0007669"/>
    <property type="project" value="InterPro"/>
</dbReference>
<accession>A0A1I5CVU6</accession>
<dbReference type="PROSITE" id="PS00545">
    <property type="entry name" value="ALDOSE_1_EPIMERASE"/>
    <property type="match status" value="1"/>
</dbReference>
<dbReference type="InterPro" id="IPR015443">
    <property type="entry name" value="Aldose_1-epimerase"/>
</dbReference>
<dbReference type="InterPro" id="IPR047215">
    <property type="entry name" value="Galactose_mutarotase-like"/>
</dbReference>
<gene>
    <name evidence="12" type="ORF">SAMN04489757_10433</name>
</gene>
<dbReference type="STRING" id="1527.SAMN04489757_10433"/>
<evidence type="ECO:0000256" key="11">
    <source>
        <dbReference type="PIRSR" id="PIRSR005096-3"/>
    </source>
</evidence>
<reference evidence="12 13" key="1">
    <citation type="submission" date="2016-10" db="EMBL/GenBank/DDBJ databases">
        <authorList>
            <person name="de Groot N.N."/>
        </authorList>
    </citation>
    <scope>NUCLEOTIDE SEQUENCE [LARGE SCALE GENOMIC DNA]</scope>
    <source>
        <strain evidence="12 13">DSM 1283</strain>
    </source>
</reference>
<dbReference type="Gene3D" id="2.70.98.10">
    <property type="match status" value="1"/>
</dbReference>
<dbReference type="InterPro" id="IPR018052">
    <property type="entry name" value="Ald1_epimerase_CS"/>
</dbReference>
<dbReference type="PANTHER" id="PTHR10091">
    <property type="entry name" value="ALDOSE-1-EPIMERASE"/>
    <property type="match status" value="1"/>
</dbReference>
<name>A0A1I5CVU6_9FIRM</name>
<evidence type="ECO:0000313" key="13">
    <source>
        <dbReference type="Proteomes" id="UP000198806"/>
    </source>
</evidence>
<dbReference type="AlphaFoldDB" id="A0A1I5CVU6"/>
<protein>
    <recommendedName>
        <fullName evidence="5 8">Aldose 1-epimerase</fullName>
        <ecNumber evidence="4 8">5.1.3.3</ecNumber>
    </recommendedName>
</protein>
<evidence type="ECO:0000256" key="8">
    <source>
        <dbReference type="PIRNR" id="PIRNR005096"/>
    </source>
</evidence>
<dbReference type="GO" id="GO:0006006">
    <property type="term" value="P:glucose metabolic process"/>
    <property type="evidence" value="ECO:0007669"/>
    <property type="project" value="TreeGrafter"/>
</dbReference>
<dbReference type="RefSeq" id="WP_091684354.1">
    <property type="nucleotide sequence ID" value="NZ_BAABFM010000079.1"/>
</dbReference>
<dbReference type="OrthoDB" id="9779408at2"/>
<evidence type="ECO:0000313" key="12">
    <source>
        <dbReference type="EMBL" id="SFN90751.1"/>
    </source>
</evidence>
<proteinExistence type="inferred from homology"/>
<evidence type="ECO:0000256" key="4">
    <source>
        <dbReference type="ARBA" id="ARBA00013185"/>
    </source>
</evidence>
<dbReference type="GO" id="GO:0004034">
    <property type="term" value="F:aldose 1-epimerase activity"/>
    <property type="evidence" value="ECO:0007669"/>
    <property type="project" value="UniProtKB-EC"/>
</dbReference>
<feature type="binding site" evidence="11">
    <location>
        <begin position="80"/>
        <end position="81"/>
    </location>
    <ligand>
        <name>beta-D-galactose</name>
        <dbReference type="ChEBI" id="CHEBI:27667"/>
    </ligand>
</feature>
<dbReference type="EC" id="5.1.3.3" evidence="4 8"/>
<evidence type="ECO:0000256" key="7">
    <source>
        <dbReference type="ARBA" id="ARBA00023277"/>
    </source>
</evidence>
<dbReference type="Proteomes" id="UP000198806">
    <property type="component" value="Unassembled WGS sequence"/>
</dbReference>
<evidence type="ECO:0000256" key="10">
    <source>
        <dbReference type="PIRSR" id="PIRSR005096-2"/>
    </source>
</evidence>
<evidence type="ECO:0000256" key="6">
    <source>
        <dbReference type="ARBA" id="ARBA00023235"/>
    </source>
</evidence>
<organism evidence="12 13">
    <name type="scientific">Anaerocolumna aminovalerica</name>
    <dbReference type="NCBI Taxonomy" id="1527"/>
    <lineage>
        <taxon>Bacteria</taxon>
        <taxon>Bacillati</taxon>
        <taxon>Bacillota</taxon>
        <taxon>Clostridia</taxon>
        <taxon>Lachnospirales</taxon>
        <taxon>Lachnospiraceae</taxon>
        <taxon>Anaerocolumna</taxon>
    </lineage>
</organism>
<dbReference type="GO" id="GO:0033499">
    <property type="term" value="P:galactose catabolic process via UDP-galactose, Leloir pathway"/>
    <property type="evidence" value="ECO:0007669"/>
    <property type="project" value="TreeGrafter"/>
</dbReference>
<dbReference type="NCBIfam" id="NF008277">
    <property type="entry name" value="PRK11055.1"/>
    <property type="match status" value="1"/>
</dbReference>
<evidence type="ECO:0000256" key="5">
    <source>
        <dbReference type="ARBA" id="ARBA00014165"/>
    </source>
</evidence>
<feature type="binding site" evidence="11">
    <location>
        <begin position="180"/>
        <end position="182"/>
    </location>
    <ligand>
        <name>beta-D-galactose</name>
        <dbReference type="ChEBI" id="CHEBI:27667"/>
    </ligand>
</feature>
<feature type="active site" description="Proton acceptor" evidence="9">
    <location>
        <position position="319"/>
    </location>
</feature>
<dbReference type="UniPathway" id="UPA00242"/>
<dbReference type="InterPro" id="IPR014718">
    <property type="entry name" value="GH-type_carb-bd"/>
</dbReference>
<comment type="pathway">
    <text evidence="2 8">Carbohydrate metabolism; hexose metabolism.</text>
</comment>
<dbReference type="InterPro" id="IPR008183">
    <property type="entry name" value="Aldose_1/G6P_1-epimerase"/>
</dbReference>
<keyword evidence="13" id="KW-1185">Reference proteome</keyword>
<dbReference type="SUPFAM" id="SSF74650">
    <property type="entry name" value="Galactose mutarotase-like"/>
    <property type="match status" value="1"/>
</dbReference>
<feature type="active site" description="Proton donor" evidence="9">
    <location>
        <position position="180"/>
    </location>
</feature>
<dbReference type="CDD" id="cd09019">
    <property type="entry name" value="galactose_mutarotase_like"/>
    <property type="match status" value="1"/>
</dbReference>
<keyword evidence="6 8" id="KW-0413">Isomerase</keyword>
<evidence type="ECO:0000256" key="3">
    <source>
        <dbReference type="ARBA" id="ARBA00006206"/>
    </source>
</evidence>
<evidence type="ECO:0000256" key="2">
    <source>
        <dbReference type="ARBA" id="ARBA00005028"/>
    </source>
</evidence>
<feature type="binding site" evidence="10">
    <location>
        <position position="252"/>
    </location>
    <ligand>
        <name>beta-D-galactose</name>
        <dbReference type="ChEBI" id="CHEBI:27667"/>
    </ligand>
</feature>
<dbReference type="InterPro" id="IPR011013">
    <property type="entry name" value="Gal_mutarotase_sf_dom"/>
</dbReference>
<evidence type="ECO:0000256" key="1">
    <source>
        <dbReference type="ARBA" id="ARBA00001614"/>
    </source>
</evidence>
<dbReference type="GO" id="GO:0005737">
    <property type="term" value="C:cytoplasm"/>
    <property type="evidence" value="ECO:0007669"/>
    <property type="project" value="TreeGrafter"/>
</dbReference>